<dbReference type="Gene3D" id="3.30.70.270">
    <property type="match status" value="1"/>
</dbReference>
<organism evidence="2 3">
    <name type="scientific">Streblomastix strix</name>
    <dbReference type="NCBI Taxonomy" id="222440"/>
    <lineage>
        <taxon>Eukaryota</taxon>
        <taxon>Metamonada</taxon>
        <taxon>Preaxostyla</taxon>
        <taxon>Oxymonadida</taxon>
        <taxon>Streblomastigidae</taxon>
        <taxon>Streblomastix</taxon>
    </lineage>
</organism>
<dbReference type="InterPro" id="IPR043502">
    <property type="entry name" value="DNA/RNA_pol_sf"/>
</dbReference>
<sequence length="81" mass="9228">MTSIDIAQAFHHANVGELSVYHAFSFNNQTYSYIAMSFGVSLAPTVFYKTLKPVIEEIRNRWKLKAIGYADDIILISKDKK</sequence>
<dbReference type="SUPFAM" id="SSF56672">
    <property type="entry name" value="DNA/RNA polymerases"/>
    <property type="match status" value="1"/>
</dbReference>
<dbReference type="EMBL" id="SNRW01025938">
    <property type="protein sequence ID" value="KAA6361160.1"/>
    <property type="molecule type" value="Genomic_DNA"/>
</dbReference>
<comment type="caution">
    <text evidence="2">The sequence shown here is derived from an EMBL/GenBank/DDBJ whole genome shotgun (WGS) entry which is preliminary data.</text>
</comment>
<dbReference type="InterPro" id="IPR052055">
    <property type="entry name" value="Hepadnavirus_pol/RT"/>
</dbReference>
<reference evidence="2 3" key="1">
    <citation type="submission" date="2019-03" db="EMBL/GenBank/DDBJ databases">
        <title>Single cell metagenomics reveals metabolic interactions within the superorganism composed of flagellate Streblomastix strix and complex community of Bacteroidetes bacteria on its surface.</title>
        <authorList>
            <person name="Treitli S.C."/>
            <person name="Kolisko M."/>
            <person name="Husnik F."/>
            <person name="Keeling P."/>
            <person name="Hampl V."/>
        </authorList>
    </citation>
    <scope>NUCLEOTIDE SEQUENCE [LARGE SCALE GENOMIC DNA]</scope>
    <source>
        <strain evidence="2">ST1C</strain>
    </source>
</reference>
<evidence type="ECO:0000313" key="2">
    <source>
        <dbReference type="EMBL" id="KAA6361160.1"/>
    </source>
</evidence>
<dbReference type="InterPro" id="IPR043128">
    <property type="entry name" value="Rev_trsase/Diguanyl_cyclase"/>
</dbReference>
<dbReference type="PROSITE" id="PS50878">
    <property type="entry name" value="RT_POL"/>
    <property type="match status" value="1"/>
</dbReference>
<feature type="non-terminal residue" evidence="2">
    <location>
        <position position="81"/>
    </location>
</feature>
<feature type="domain" description="Reverse transcriptase" evidence="1">
    <location>
        <begin position="1"/>
        <end position="81"/>
    </location>
</feature>
<name>A0A5J4TT31_9EUKA</name>
<gene>
    <name evidence="2" type="ORF">EZS28_043312</name>
</gene>
<dbReference type="PANTHER" id="PTHR33050">
    <property type="entry name" value="REVERSE TRANSCRIPTASE DOMAIN-CONTAINING PROTEIN"/>
    <property type="match status" value="1"/>
</dbReference>
<dbReference type="Pfam" id="PF00078">
    <property type="entry name" value="RVT_1"/>
    <property type="match status" value="1"/>
</dbReference>
<dbReference type="AlphaFoldDB" id="A0A5J4TT31"/>
<dbReference type="Proteomes" id="UP000324800">
    <property type="component" value="Unassembled WGS sequence"/>
</dbReference>
<dbReference type="PANTHER" id="PTHR33050:SF7">
    <property type="entry name" value="RIBONUCLEASE H"/>
    <property type="match status" value="1"/>
</dbReference>
<proteinExistence type="predicted"/>
<protein>
    <recommendedName>
        <fullName evidence="1">Reverse transcriptase domain-containing protein</fullName>
    </recommendedName>
</protein>
<dbReference type="InterPro" id="IPR000477">
    <property type="entry name" value="RT_dom"/>
</dbReference>
<evidence type="ECO:0000259" key="1">
    <source>
        <dbReference type="PROSITE" id="PS50878"/>
    </source>
</evidence>
<evidence type="ECO:0000313" key="3">
    <source>
        <dbReference type="Proteomes" id="UP000324800"/>
    </source>
</evidence>
<dbReference type="Gene3D" id="3.10.10.10">
    <property type="entry name" value="HIV Type 1 Reverse Transcriptase, subunit A, domain 1"/>
    <property type="match status" value="1"/>
</dbReference>
<accession>A0A5J4TT31</accession>